<dbReference type="EMBL" id="CAMXCT020006607">
    <property type="protein sequence ID" value="CAL1170248.1"/>
    <property type="molecule type" value="Genomic_DNA"/>
</dbReference>
<keyword evidence="9" id="KW-1185">Reference proteome</keyword>
<gene>
    <name evidence="7" type="ORF">C1SCF055_LOCUS41566</name>
</gene>
<evidence type="ECO:0000256" key="3">
    <source>
        <dbReference type="ARBA" id="ARBA00022833"/>
    </source>
</evidence>
<evidence type="ECO:0000259" key="6">
    <source>
        <dbReference type="PROSITE" id="PS50865"/>
    </source>
</evidence>
<protein>
    <recommendedName>
        <fullName evidence="6">MYND-type domain-containing protein</fullName>
    </recommendedName>
</protein>
<sequence>MPNAELSDRQCDHCGVLGALLQCGSCKQVAYCNFKCQRVAWKEHKRRCGLPAPPAPAPVPSWAEHQAAGARGQLPRPKMGIQGAQPAKIEDFFDRDDLDCGLAPLRDKKTETTSSRRPSGREDRLNYSKWDNLADSDEDSKDSKLRRAPKPGTTPAQSAASAKPPLFGQAMGMAPARQATKPDTRTAAEKREEAEKLLHQVAGEVLYQAGFMGHGSVWELGPAAEKVARKCLRLLDSKVLPVLPNDQLAKFLHGSANFFLRRTMSCSDAEKHSFAAEAKALLLEVYRDHELSEEYRENACDFLAALLHEEGKPQQAEDVLKGLNLNSKENVPVTDAVSGVSNGSGPNGAQKYKEPLRPSSSNGHDVCPGNTGETKCSDNGKSNDKGIQGFSGTTRPATGSWAWRRGRDAPLPAPELKTEVKPPEVKPAKGEEKVYIPSIDDILARLDQEDEEEQAMR</sequence>
<dbReference type="Proteomes" id="UP001152797">
    <property type="component" value="Unassembled WGS sequence"/>
</dbReference>
<feature type="region of interest" description="Disordered" evidence="5">
    <location>
        <begin position="104"/>
        <end position="168"/>
    </location>
</feature>
<feature type="region of interest" description="Disordered" evidence="5">
    <location>
        <begin position="51"/>
        <end position="83"/>
    </location>
</feature>
<evidence type="ECO:0000256" key="2">
    <source>
        <dbReference type="ARBA" id="ARBA00022771"/>
    </source>
</evidence>
<dbReference type="EMBL" id="CAMXCT010006607">
    <property type="protein sequence ID" value="CAI4016873.1"/>
    <property type="molecule type" value="Genomic_DNA"/>
</dbReference>
<proteinExistence type="predicted"/>
<organism evidence="7">
    <name type="scientific">Cladocopium goreaui</name>
    <dbReference type="NCBI Taxonomy" id="2562237"/>
    <lineage>
        <taxon>Eukaryota</taxon>
        <taxon>Sar</taxon>
        <taxon>Alveolata</taxon>
        <taxon>Dinophyceae</taxon>
        <taxon>Suessiales</taxon>
        <taxon>Symbiodiniaceae</taxon>
        <taxon>Cladocopium</taxon>
    </lineage>
</organism>
<reference evidence="8" key="2">
    <citation type="submission" date="2024-04" db="EMBL/GenBank/DDBJ databases">
        <authorList>
            <person name="Chen Y."/>
            <person name="Shah S."/>
            <person name="Dougan E. K."/>
            <person name="Thang M."/>
            <person name="Chan C."/>
        </authorList>
    </citation>
    <scope>NUCLEOTIDE SEQUENCE [LARGE SCALE GENOMIC DNA]</scope>
</reference>
<evidence type="ECO:0000313" key="8">
    <source>
        <dbReference type="EMBL" id="CAL1170248.1"/>
    </source>
</evidence>
<evidence type="ECO:0000313" key="7">
    <source>
        <dbReference type="EMBL" id="CAI4016873.1"/>
    </source>
</evidence>
<reference evidence="7" key="1">
    <citation type="submission" date="2022-10" db="EMBL/GenBank/DDBJ databases">
        <authorList>
            <person name="Chen Y."/>
            <person name="Dougan E. K."/>
            <person name="Chan C."/>
            <person name="Rhodes N."/>
            <person name="Thang M."/>
        </authorList>
    </citation>
    <scope>NUCLEOTIDE SEQUENCE</scope>
</reference>
<feature type="compositionally biased region" description="Low complexity" evidence="5">
    <location>
        <begin position="337"/>
        <end position="348"/>
    </location>
</feature>
<dbReference type="PROSITE" id="PS01360">
    <property type="entry name" value="ZF_MYND_1"/>
    <property type="match status" value="1"/>
</dbReference>
<feature type="domain" description="MYND-type" evidence="6">
    <location>
        <begin position="11"/>
        <end position="48"/>
    </location>
</feature>
<dbReference type="PROSITE" id="PS50865">
    <property type="entry name" value="ZF_MYND_2"/>
    <property type="match status" value="1"/>
</dbReference>
<evidence type="ECO:0000256" key="4">
    <source>
        <dbReference type="PROSITE-ProRule" id="PRU00134"/>
    </source>
</evidence>
<evidence type="ECO:0000256" key="1">
    <source>
        <dbReference type="ARBA" id="ARBA00022723"/>
    </source>
</evidence>
<dbReference type="AlphaFoldDB" id="A0A9P1GKU5"/>
<comment type="caution">
    <text evidence="7">The sequence shown here is derived from an EMBL/GenBank/DDBJ whole genome shotgun (WGS) entry which is preliminary data.</text>
</comment>
<dbReference type="InterPro" id="IPR002893">
    <property type="entry name" value="Znf_MYND"/>
</dbReference>
<dbReference type="Pfam" id="PF01753">
    <property type="entry name" value="zf-MYND"/>
    <property type="match status" value="1"/>
</dbReference>
<feature type="compositionally biased region" description="Basic and acidic residues" evidence="5">
    <location>
        <begin position="375"/>
        <end position="384"/>
    </location>
</feature>
<dbReference type="EMBL" id="CAMXCT030006607">
    <property type="protein sequence ID" value="CAL4804185.1"/>
    <property type="molecule type" value="Genomic_DNA"/>
</dbReference>
<evidence type="ECO:0000256" key="5">
    <source>
        <dbReference type="SAM" id="MobiDB-lite"/>
    </source>
</evidence>
<feature type="compositionally biased region" description="Basic and acidic residues" evidence="5">
    <location>
        <begin position="416"/>
        <end position="432"/>
    </location>
</feature>
<feature type="region of interest" description="Disordered" evidence="5">
    <location>
        <begin position="336"/>
        <end position="432"/>
    </location>
</feature>
<dbReference type="GO" id="GO:0008270">
    <property type="term" value="F:zinc ion binding"/>
    <property type="evidence" value="ECO:0007669"/>
    <property type="project" value="UniProtKB-KW"/>
</dbReference>
<dbReference type="SUPFAM" id="SSF144232">
    <property type="entry name" value="HIT/MYND zinc finger-like"/>
    <property type="match status" value="1"/>
</dbReference>
<dbReference type="OrthoDB" id="265717at2759"/>
<evidence type="ECO:0000313" key="9">
    <source>
        <dbReference type="Proteomes" id="UP001152797"/>
    </source>
</evidence>
<dbReference type="Gene3D" id="6.10.140.2220">
    <property type="match status" value="1"/>
</dbReference>
<keyword evidence="2 4" id="KW-0863">Zinc-finger</keyword>
<keyword evidence="1" id="KW-0479">Metal-binding</keyword>
<accession>A0A9P1GKU5</accession>
<name>A0A9P1GKU5_9DINO</name>
<keyword evidence="3" id="KW-0862">Zinc</keyword>